<evidence type="ECO:0000256" key="1">
    <source>
        <dbReference type="SAM" id="MobiDB-lite"/>
    </source>
</evidence>
<reference evidence="2 3" key="1">
    <citation type="journal article" date="2013" name="Curr. Biol.">
        <title>The Genome of the Foraminiferan Reticulomyxa filosa.</title>
        <authorList>
            <person name="Glockner G."/>
            <person name="Hulsmann N."/>
            <person name="Schleicher M."/>
            <person name="Noegel A.A."/>
            <person name="Eichinger L."/>
            <person name="Gallinger C."/>
            <person name="Pawlowski J."/>
            <person name="Sierra R."/>
            <person name="Euteneuer U."/>
            <person name="Pillet L."/>
            <person name="Moustafa A."/>
            <person name="Platzer M."/>
            <person name="Groth M."/>
            <person name="Szafranski K."/>
            <person name="Schliwa M."/>
        </authorList>
    </citation>
    <scope>NUCLEOTIDE SEQUENCE [LARGE SCALE GENOMIC DNA]</scope>
</reference>
<organism evidence="2 3">
    <name type="scientific">Reticulomyxa filosa</name>
    <dbReference type="NCBI Taxonomy" id="46433"/>
    <lineage>
        <taxon>Eukaryota</taxon>
        <taxon>Sar</taxon>
        <taxon>Rhizaria</taxon>
        <taxon>Retaria</taxon>
        <taxon>Foraminifera</taxon>
        <taxon>Monothalamids</taxon>
        <taxon>Reticulomyxidae</taxon>
        <taxon>Reticulomyxa</taxon>
    </lineage>
</organism>
<sequence length="615" mass="70476">MGKRILTDLDVNPVGDEQKQMTRRSRTESQQATEKKTNVEPLLTGHSMIDVFAPLVKNGINLIVIPRRSRSTSSDVGDTKESEGDLFLQNLCQDIARFQHSLSCADKPRHLIYAHIFENPSDAAKVRSSIVTTPQTVENQSTDSKVTIVAGNTMDSHFFQWRCAVTASELAQYGTSATTKNNPKKEQEVIVMYPNGHVFNEQMNRVYEELGALGAAGLHQSCLSSKYLGNVETFEHLIYDCNLPSVPAFYKQWGIDLEKKKKHKSVTYIIGLEMEEFLLEDLRTHPSTYFPWCDSIVVFDNYDMGVNVPHSLPSTLLQNTLANEYANFYRLTRQWYNKGQVWKQFITTEQLNEKNHYKPTTSFLHVDIEKFKDEYDTYTMLMNKCNDKNWKYKTAKDITMALEPMVSQFILESKITPEIDLEASKQPDDTTNVKSILKDLSPKMLEQWFIDFIKNQSKDALTPIPTILSFALKKHEGLKKQQSCRLKFVLYSNSSFKEPIEIIGDHLFIKINNLPVKLPKLFTTKSLSYKNEEKKLVKQIKMKMHGSDGGLTDYIHSAERFGLTIFHLQSTSPKNRYGFLVISGICKEDITNITLYSLSFDVNNQRHMGAVCRVR</sequence>
<feature type="region of interest" description="Disordered" evidence="1">
    <location>
        <begin position="1"/>
        <end position="39"/>
    </location>
</feature>
<keyword evidence="3" id="KW-1185">Reference proteome</keyword>
<gene>
    <name evidence="2" type="ORF">RFI_24930</name>
</gene>
<dbReference type="EMBL" id="ASPP01021390">
    <property type="protein sequence ID" value="ETO12449.1"/>
    <property type="molecule type" value="Genomic_DNA"/>
</dbReference>
<accession>X6MF00</accession>
<proteinExistence type="predicted"/>
<comment type="caution">
    <text evidence="2">The sequence shown here is derived from an EMBL/GenBank/DDBJ whole genome shotgun (WGS) entry which is preliminary data.</text>
</comment>
<evidence type="ECO:0000313" key="2">
    <source>
        <dbReference type="EMBL" id="ETO12449.1"/>
    </source>
</evidence>
<dbReference type="Gene3D" id="3.40.50.300">
    <property type="entry name" value="P-loop containing nucleotide triphosphate hydrolases"/>
    <property type="match status" value="1"/>
</dbReference>
<protein>
    <submittedName>
        <fullName evidence="2">Uncharacterized protein</fullName>
    </submittedName>
</protein>
<evidence type="ECO:0000313" key="3">
    <source>
        <dbReference type="Proteomes" id="UP000023152"/>
    </source>
</evidence>
<name>X6MF00_RETFI</name>
<dbReference type="Proteomes" id="UP000023152">
    <property type="component" value="Unassembled WGS sequence"/>
</dbReference>
<dbReference type="AlphaFoldDB" id="X6MF00"/>
<dbReference type="InterPro" id="IPR027417">
    <property type="entry name" value="P-loop_NTPase"/>
</dbReference>